<protein>
    <submittedName>
        <fullName evidence="6">NUDIX hydrolase</fullName>
    </submittedName>
</protein>
<dbReference type="Proteomes" id="UP000615687">
    <property type="component" value="Unassembled WGS sequence"/>
</dbReference>
<dbReference type="EMBL" id="JACYXJ010000002">
    <property type="protein sequence ID" value="MBD8875634.1"/>
    <property type="molecule type" value="Genomic_DNA"/>
</dbReference>
<dbReference type="CDD" id="cd04666">
    <property type="entry name" value="NUDIX_DIPP2_like_Nudt4"/>
    <property type="match status" value="1"/>
</dbReference>
<dbReference type="InterPro" id="IPR015797">
    <property type="entry name" value="NUDIX_hydrolase-like_dom_sf"/>
</dbReference>
<evidence type="ECO:0000313" key="6">
    <source>
        <dbReference type="EMBL" id="MBD8875634.1"/>
    </source>
</evidence>
<evidence type="ECO:0000256" key="4">
    <source>
        <dbReference type="ARBA" id="ARBA00022842"/>
    </source>
</evidence>
<reference evidence="6 7" key="1">
    <citation type="submission" date="2020-09" db="EMBL/GenBank/DDBJ databases">
        <title>The genome sequence of type strain Labrenzia polysiphoniae KACC 19711.</title>
        <authorList>
            <person name="Liu Y."/>
        </authorList>
    </citation>
    <scope>NUCLEOTIDE SEQUENCE [LARGE SCALE GENOMIC DNA]</scope>
    <source>
        <strain evidence="6 7">KACC 19711</strain>
    </source>
</reference>
<sequence>MSSIDFSSVAARPILRDLKSLFRRPARLQIAALCYRVRKGKIEVLLVTSRSSRRWILPKGWPIMKRRAHKTAEIEAYEEAGIIGKVAKTAFGSFPSYKGHNGGLKIRTDVAVYPIRVERQLDSFPELGQRELSWLSIDDAIEAADEPGLSQLLGQFKSELAELDKLTPA</sequence>
<dbReference type="Gene3D" id="3.90.79.10">
    <property type="entry name" value="Nucleoside Triphosphate Pyrophosphohydrolase"/>
    <property type="match status" value="1"/>
</dbReference>
<dbReference type="SUPFAM" id="SSF55811">
    <property type="entry name" value="Nudix"/>
    <property type="match status" value="1"/>
</dbReference>
<evidence type="ECO:0000256" key="3">
    <source>
        <dbReference type="ARBA" id="ARBA00022801"/>
    </source>
</evidence>
<keyword evidence="2" id="KW-0479">Metal-binding</keyword>
<name>A0ABR9C6U7_9HYPH</name>
<dbReference type="PANTHER" id="PTHR12629:SF0">
    <property type="entry name" value="DIPHOSPHOINOSITOL-POLYPHOSPHATE DIPHOSPHATASE"/>
    <property type="match status" value="1"/>
</dbReference>
<accession>A0ABR9C6U7</accession>
<keyword evidence="7" id="KW-1185">Reference proteome</keyword>
<evidence type="ECO:0000256" key="1">
    <source>
        <dbReference type="ARBA" id="ARBA00001946"/>
    </source>
</evidence>
<proteinExistence type="predicted"/>
<keyword evidence="4" id="KW-0460">Magnesium</keyword>
<organism evidence="6 7">
    <name type="scientific">Roseibium polysiphoniae</name>
    <dbReference type="NCBI Taxonomy" id="2571221"/>
    <lineage>
        <taxon>Bacteria</taxon>
        <taxon>Pseudomonadati</taxon>
        <taxon>Pseudomonadota</taxon>
        <taxon>Alphaproteobacteria</taxon>
        <taxon>Hyphomicrobiales</taxon>
        <taxon>Stappiaceae</taxon>
        <taxon>Roseibium</taxon>
    </lineage>
</organism>
<dbReference type="RefSeq" id="WP_192107903.1">
    <property type="nucleotide sequence ID" value="NZ_JACYXJ010000002.1"/>
</dbReference>
<dbReference type="PANTHER" id="PTHR12629">
    <property type="entry name" value="DIPHOSPHOINOSITOL POLYPHOSPHATE PHOSPHOHYDROLASE"/>
    <property type="match status" value="1"/>
</dbReference>
<keyword evidence="3 6" id="KW-0378">Hydrolase</keyword>
<evidence type="ECO:0000313" key="7">
    <source>
        <dbReference type="Proteomes" id="UP000615687"/>
    </source>
</evidence>
<comment type="cofactor">
    <cofactor evidence="1">
        <name>Mg(2+)</name>
        <dbReference type="ChEBI" id="CHEBI:18420"/>
    </cofactor>
</comment>
<evidence type="ECO:0000259" key="5">
    <source>
        <dbReference type="PROSITE" id="PS51462"/>
    </source>
</evidence>
<dbReference type="GO" id="GO:0016787">
    <property type="term" value="F:hydrolase activity"/>
    <property type="evidence" value="ECO:0007669"/>
    <property type="project" value="UniProtKB-KW"/>
</dbReference>
<dbReference type="InterPro" id="IPR047198">
    <property type="entry name" value="DDP-like_NUDIX"/>
</dbReference>
<dbReference type="InterPro" id="IPR000086">
    <property type="entry name" value="NUDIX_hydrolase_dom"/>
</dbReference>
<feature type="domain" description="Nudix hydrolase" evidence="5">
    <location>
        <begin position="27"/>
        <end position="157"/>
    </location>
</feature>
<comment type="caution">
    <text evidence="6">The sequence shown here is derived from an EMBL/GenBank/DDBJ whole genome shotgun (WGS) entry which is preliminary data.</text>
</comment>
<gene>
    <name evidence="6" type="ORF">IG617_04945</name>
</gene>
<evidence type="ECO:0000256" key="2">
    <source>
        <dbReference type="ARBA" id="ARBA00022723"/>
    </source>
</evidence>
<dbReference type="PROSITE" id="PS51462">
    <property type="entry name" value="NUDIX"/>
    <property type="match status" value="1"/>
</dbReference>